<evidence type="ECO:0000313" key="2">
    <source>
        <dbReference type="Proteomes" id="UP001642484"/>
    </source>
</evidence>
<protein>
    <submittedName>
        <fullName evidence="1">Uncharacterized protein</fullName>
    </submittedName>
</protein>
<dbReference type="EMBL" id="CAXAMN010005391">
    <property type="protein sequence ID" value="CAK9013552.1"/>
    <property type="molecule type" value="Genomic_DNA"/>
</dbReference>
<reference evidence="1 2" key="1">
    <citation type="submission" date="2024-02" db="EMBL/GenBank/DDBJ databases">
        <authorList>
            <person name="Chen Y."/>
            <person name="Shah S."/>
            <person name="Dougan E. K."/>
            <person name="Thang M."/>
            <person name="Chan C."/>
        </authorList>
    </citation>
    <scope>NUCLEOTIDE SEQUENCE [LARGE SCALE GENOMIC DNA]</scope>
</reference>
<proteinExistence type="predicted"/>
<organism evidence="1 2">
    <name type="scientific">Durusdinium trenchii</name>
    <dbReference type="NCBI Taxonomy" id="1381693"/>
    <lineage>
        <taxon>Eukaryota</taxon>
        <taxon>Sar</taxon>
        <taxon>Alveolata</taxon>
        <taxon>Dinophyceae</taxon>
        <taxon>Suessiales</taxon>
        <taxon>Symbiodiniaceae</taxon>
        <taxon>Durusdinium</taxon>
    </lineage>
</organism>
<evidence type="ECO:0000313" key="1">
    <source>
        <dbReference type="EMBL" id="CAK9013552.1"/>
    </source>
</evidence>
<dbReference type="Proteomes" id="UP001642484">
    <property type="component" value="Unassembled WGS sequence"/>
</dbReference>
<name>A0ABP0JH77_9DINO</name>
<keyword evidence="2" id="KW-1185">Reference proteome</keyword>
<gene>
    <name evidence="1" type="ORF">CCMP2556_LOCUS11328</name>
</gene>
<sequence length="70" mass="8024">MQSPLTLTYKVDCWSFTYAGSSANFSGHRVKLMAGPGWRCSLRLLRPWHTRLSRLSMGLAGPRRQTWVIE</sequence>
<accession>A0ABP0JH77</accession>
<comment type="caution">
    <text evidence="1">The sequence shown here is derived from an EMBL/GenBank/DDBJ whole genome shotgun (WGS) entry which is preliminary data.</text>
</comment>